<reference evidence="8" key="1">
    <citation type="submission" date="2021-02" db="EMBL/GenBank/DDBJ databases">
        <authorList>
            <person name="Steward A R."/>
        </authorList>
    </citation>
    <scope>NUCLEOTIDE SEQUENCE</scope>
</reference>
<evidence type="ECO:0000256" key="1">
    <source>
        <dbReference type="ARBA" id="ARBA00004141"/>
    </source>
</evidence>
<name>A0A821VDX6_9NEOP</name>
<comment type="caution">
    <text evidence="8">The sequence shown here is derived from an EMBL/GenBank/DDBJ whole genome shotgun (WGS) entry which is preliminary data.</text>
</comment>
<organism evidence="8 9">
    <name type="scientific">Pieris macdunnoughi</name>
    <dbReference type="NCBI Taxonomy" id="345717"/>
    <lineage>
        <taxon>Eukaryota</taxon>
        <taxon>Metazoa</taxon>
        <taxon>Ecdysozoa</taxon>
        <taxon>Arthropoda</taxon>
        <taxon>Hexapoda</taxon>
        <taxon>Insecta</taxon>
        <taxon>Pterygota</taxon>
        <taxon>Neoptera</taxon>
        <taxon>Endopterygota</taxon>
        <taxon>Lepidoptera</taxon>
        <taxon>Glossata</taxon>
        <taxon>Ditrysia</taxon>
        <taxon>Papilionoidea</taxon>
        <taxon>Pieridae</taxon>
        <taxon>Pierinae</taxon>
        <taxon>Pieris</taxon>
    </lineage>
</organism>
<evidence type="ECO:0000256" key="4">
    <source>
        <dbReference type="ARBA" id="ARBA00023136"/>
    </source>
</evidence>
<dbReference type="Pfam" id="PF01490">
    <property type="entry name" value="Aa_trans"/>
    <property type="match status" value="1"/>
</dbReference>
<sequence length="496" mass="55841">MKKDDDSEPNKPKPEDIQRANKISQVGSNASQVVKTSPVESEDLDDISSLCTLHEELSEYLQKAESNVYGNAYDLYPGVETIYYDFTAERQNLYATNLVESTAHYVKGCLGAGLLGIHEGYMYGGLWASLGATVILGFLVPYCTYMLIRSAQSMYGRLRVPRLSYADLAEAAVATGPLIFFRRHSKACRYFVELLLFIEFNGTCCIFEIMIANTLKQVLEIISQTAKDWNLDISIYIIIITIPLILLCLIRSLKYLAPFSLIADLFIGTCVITSLYYSLSVAASLSNVPAWKSVHGFLRFCGVCIYSIDGIGVSLPIENNMRRPQYFNVVLQCGTAIVVPLVAMVGFFGYWAWGEQCRTPITIHMPPENIPIIMQFLLTASLGVTFAVHFWVPFRVIWHYISRKCRRRKNILERIFRAAHVMLLSCLAIAFPNLITWMSFLGNFFMGLVVFILPAFIDSMVSWNQPLVHTRLRLLKNLLIISIGVTLCGGAIYSYD</sequence>
<evidence type="ECO:0000259" key="7">
    <source>
        <dbReference type="Pfam" id="PF01490"/>
    </source>
</evidence>
<dbReference type="OrthoDB" id="10264777at2759"/>
<dbReference type="PANTHER" id="PTHR22950:SF349">
    <property type="entry name" value="AMINO ACID TRANSPORTER TRANSMEMBRANE DOMAIN-CONTAINING PROTEIN"/>
    <property type="match status" value="1"/>
</dbReference>
<feature type="transmembrane region" description="Helical" evidence="6">
    <location>
        <begin position="297"/>
        <end position="317"/>
    </location>
</feature>
<keyword evidence="3 6" id="KW-1133">Transmembrane helix</keyword>
<comment type="subcellular location">
    <subcellularLocation>
        <location evidence="1">Membrane</location>
        <topology evidence="1">Multi-pass membrane protein</topology>
    </subcellularLocation>
</comment>
<feature type="transmembrane region" description="Helical" evidence="6">
    <location>
        <begin position="329"/>
        <end position="352"/>
    </location>
</feature>
<dbReference type="Proteomes" id="UP000663880">
    <property type="component" value="Unassembled WGS sequence"/>
</dbReference>
<keyword evidence="9" id="KW-1185">Reference proteome</keyword>
<feature type="transmembrane region" description="Helical" evidence="6">
    <location>
        <begin position="372"/>
        <end position="394"/>
    </location>
</feature>
<dbReference type="EMBL" id="CAJOBZ010000041">
    <property type="protein sequence ID" value="CAF4906127.1"/>
    <property type="molecule type" value="Genomic_DNA"/>
</dbReference>
<keyword evidence="4 6" id="KW-0472">Membrane</keyword>
<evidence type="ECO:0000256" key="5">
    <source>
        <dbReference type="SAM" id="MobiDB-lite"/>
    </source>
</evidence>
<evidence type="ECO:0000256" key="3">
    <source>
        <dbReference type="ARBA" id="ARBA00022989"/>
    </source>
</evidence>
<feature type="transmembrane region" description="Helical" evidence="6">
    <location>
        <begin position="190"/>
        <end position="213"/>
    </location>
</feature>
<protein>
    <recommendedName>
        <fullName evidence="7">Amino acid transporter transmembrane domain-containing protein</fullName>
    </recommendedName>
</protein>
<feature type="transmembrane region" description="Helical" evidence="6">
    <location>
        <begin position="126"/>
        <end position="148"/>
    </location>
</feature>
<accession>A0A821VDX6</accession>
<evidence type="ECO:0000256" key="2">
    <source>
        <dbReference type="ARBA" id="ARBA00022692"/>
    </source>
</evidence>
<feature type="compositionally biased region" description="Basic and acidic residues" evidence="5">
    <location>
        <begin position="1"/>
        <end position="19"/>
    </location>
</feature>
<feature type="transmembrane region" description="Helical" evidence="6">
    <location>
        <begin position="257"/>
        <end position="277"/>
    </location>
</feature>
<feature type="region of interest" description="Disordered" evidence="5">
    <location>
        <begin position="1"/>
        <end position="40"/>
    </location>
</feature>
<keyword evidence="2 6" id="KW-0812">Transmembrane</keyword>
<evidence type="ECO:0000256" key="6">
    <source>
        <dbReference type="SAM" id="Phobius"/>
    </source>
</evidence>
<feature type="compositionally biased region" description="Polar residues" evidence="5">
    <location>
        <begin position="21"/>
        <end position="39"/>
    </location>
</feature>
<evidence type="ECO:0000313" key="8">
    <source>
        <dbReference type="EMBL" id="CAF4906127.1"/>
    </source>
</evidence>
<feature type="transmembrane region" description="Helical" evidence="6">
    <location>
        <begin position="478"/>
        <end position="495"/>
    </location>
</feature>
<dbReference type="AlphaFoldDB" id="A0A821VDX6"/>
<dbReference type="InterPro" id="IPR013057">
    <property type="entry name" value="AA_transpt_TM"/>
</dbReference>
<evidence type="ECO:0000313" key="9">
    <source>
        <dbReference type="Proteomes" id="UP000663880"/>
    </source>
</evidence>
<dbReference type="PANTHER" id="PTHR22950">
    <property type="entry name" value="AMINO ACID TRANSPORTER"/>
    <property type="match status" value="1"/>
</dbReference>
<proteinExistence type="predicted"/>
<feature type="transmembrane region" description="Helical" evidence="6">
    <location>
        <begin position="437"/>
        <end position="457"/>
    </location>
</feature>
<feature type="transmembrane region" description="Helical" evidence="6">
    <location>
        <begin position="415"/>
        <end position="431"/>
    </location>
</feature>
<dbReference type="GO" id="GO:0005774">
    <property type="term" value="C:vacuolar membrane"/>
    <property type="evidence" value="ECO:0007669"/>
    <property type="project" value="TreeGrafter"/>
</dbReference>
<feature type="transmembrane region" description="Helical" evidence="6">
    <location>
        <begin position="233"/>
        <end position="250"/>
    </location>
</feature>
<gene>
    <name evidence="8" type="ORF">PMACD_LOCUS11716</name>
</gene>
<dbReference type="GO" id="GO:0015179">
    <property type="term" value="F:L-amino acid transmembrane transporter activity"/>
    <property type="evidence" value="ECO:0007669"/>
    <property type="project" value="TreeGrafter"/>
</dbReference>
<feature type="domain" description="Amino acid transporter transmembrane" evidence="7">
    <location>
        <begin position="98"/>
        <end position="493"/>
    </location>
</feature>